<sequence>MSTEKFVVTEQWSPTQLIREYPHALTRNDADLFLAVRESRSRNSTAPSENAVTIIASYGNGFPKECYEALWDEILDSSKGDEARSIWMAEYALQGKSYARNADVLGDDSR</sequence>
<dbReference type="InParanoid" id="A0A177CB94"/>
<dbReference type="OrthoDB" id="94039at2759"/>
<name>A0A177CB94_9PLEO</name>
<organism evidence="1 2">
    <name type="scientific">Paraphaeosphaeria sporulosa</name>
    <dbReference type="NCBI Taxonomy" id="1460663"/>
    <lineage>
        <taxon>Eukaryota</taxon>
        <taxon>Fungi</taxon>
        <taxon>Dikarya</taxon>
        <taxon>Ascomycota</taxon>
        <taxon>Pezizomycotina</taxon>
        <taxon>Dothideomycetes</taxon>
        <taxon>Pleosporomycetidae</taxon>
        <taxon>Pleosporales</taxon>
        <taxon>Massarineae</taxon>
        <taxon>Didymosphaeriaceae</taxon>
        <taxon>Paraphaeosphaeria</taxon>
    </lineage>
</organism>
<dbReference type="Gene3D" id="3.40.50.1820">
    <property type="entry name" value="alpha/beta hydrolase"/>
    <property type="match status" value="1"/>
</dbReference>
<dbReference type="InterPro" id="IPR029058">
    <property type="entry name" value="AB_hydrolase_fold"/>
</dbReference>
<evidence type="ECO:0000313" key="1">
    <source>
        <dbReference type="EMBL" id="OAG04142.1"/>
    </source>
</evidence>
<keyword evidence="2" id="KW-1185">Reference proteome</keyword>
<dbReference type="EMBL" id="KV441554">
    <property type="protein sequence ID" value="OAG04142.1"/>
    <property type="molecule type" value="Genomic_DNA"/>
</dbReference>
<dbReference type="Proteomes" id="UP000077069">
    <property type="component" value="Unassembled WGS sequence"/>
</dbReference>
<reference evidence="1 2" key="1">
    <citation type="submission" date="2016-05" db="EMBL/GenBank/DDBJ databases">
        <title>Comparative analysis of secretome profiles of manganese(II)-oxidizing ascomycete fungi.</title>
        <authorList>
            <consortium name="DOE Joint Genome Institute"/>
            <person name="Zeiner C.A."/>
            <person name="Purvine S.O."/>
            <person name="Zink E.M."/>
            <person name="Wu S."/>
            <person name="Pasa-Tolic L."/>
            <person name="Chaput D.L."/>
            <person name="Haridas S."/>
            <person name="Grigoriev I.V."/>
            <person name="Santelli C.M."/>
            <person name="Hansel C.M."/>
        </authorList>
    </citation>
    <scope>NUCLEOTIDE SEQUENCE [LARGE SCALE GENOMIC DNA]</scope>
    <source>
        <strain evidence="1 2">AP3s5-JAC2a</strain>
    </source>
</reference>
<dbReference type="AlphaFoldDB" id="A0A177CB94"/>
<proteinExistence type="predicted"/>
<accession>A0A177CB94</accession>
<dbReference type="RefSeq" id="XP_018034507.1">
    <property type="nucleotide sequence ID" value="XM_018185038.1"/>
</dbReference>
<protein>
    <submittedName>
        <fullName evidence="1">Uncharacterized protein</fullName>
    </submittedName>
</protein>
<gene>
    <name evidence="1" type="ORF">CC84DRAFT_1261131</name>
</gene>
<dbReference type="GeneID" id="28768524"/>
<evidence type="ECO:0000313" key="2">
    <source>
        <dbReference type="Proteomes" id="UP000077069"/>
    </source>
</evidence>